<dbReference type="PANTHER" id="PTHR43581:SF2">
    <property type="entry name" value="EXCINUCLEASE ATPASE SUBUNIT"/>
    <property type="match status" value="1"/>
</dbReference>
<dbReference type="GO" id="GO:0005524">
    <property type="term" value="F:ATP binding"/>
    <property type="evidence" value="ECO:0007669"/>
    <property type="project" value="InterPro"/>
</dbReference>
<name>A0A6P2HIF3_9BURK</name>
<dbReference type="InterPro" id="IPR003593">
    <property type="entry name" value="AAA+_ATPase"/>
</dbReference>
<dbReference type="InterPro" id="IPR038729">
    <property type="entry name" value="Rad50/SbcC_AAA"/>
</dbReference>
<sequence length="398" mass="44523">MHIEHISIKNVGAIGNLELSLNSHMNLICGPNGIGKSTVLDSIGQLFSYAPNARLQTRYNCSKSIINASINLDGTTSQFSSHFSAHIPEDNQGINGGAREHSNNLIVLKTHRTFTYQNLNAITRDPTRHTAEYWNTVQNGISTNETKGWFVNRIVFEPHPNSLKESQRENLSLAKSVFSILNKEFKFSHINASTHDIILDTPDGNVYYEYLSSGFKSSLSILLGILREIEFRFQSEQTTAKEFDGIVLIDELELHLHPEWQSKIVEALKAMFPCAQFVCTTHSPHIIQAAEPSEVIALTRDGSGTVVQKSIPSSKYGFRGWTVEEVLEDVMGMEDLRTATLRRMLDSFGKAIDDDDSHAAKRIYDELTSALHPASHLRKILSLQLASVEEIEEGNNKK</sequence>
<dbReference type="SMART" id="SM00382">
    <property type="entry name" value="AAA"/>
    <property type="match status" value="1"/>
</dbReference>
<reference evidence="2 3" key="1">
    <citation type="submission" date="2019-09" db="EMBL/GenBank/DDBJ databases">
        <authorList>
            <person name="Depoorter E."/>
        </authorList>
    </citation>
    <scope>NUCLEOTIDE SEQUENCE [LARGE SCALE GENOMIC DNA]</scope>
    <source>
        <strain evidence="2">LMG 13014</strain>
    </source>
</reference>
<dbReference type="EMBL" id="CABVQC010000002">
    <property type="protein sequence ID" value="VWB17476.1"/>
    <property type="molecule type" value="Genomic_DNA"/>
</dbReference>
<evidence type="ECO:0000259" key="1">
    <source>
        <dbReference type="SMART" id="SM00382"/>
    </source>
</evidence>
<organism evidence="2 3">
    <name type="scientific">Burkholderia aenigmatica</name>
    <dbReference type="NCBI Taxonomy" id="2015348"/>
    <lineage>
        <taxon>Bacteria</taxon>
        <taxon>Pseudomonadati</taxon>
        <taxon>Pseudomonadota</taxon>
        <taxon>Betaproteobacteria</taxon>
        <taxon>Burkholderiales</taxon>
        <taxon>Burkholderiaceae</taxon>
        <taxon>Burkholderia</taxon>
        <taxon>Burkholderia cepacia complex</taxon>
    </lineage>
</organism>
<dbReference type="PANTHER" id="PTHR43581">
    <property type="entry name" value="ATP/GTP PHOSPHATASE"/>
    <property type="match status" value="1"/>
</dbReference>
<dbReference type="Pfam" id="PF13476">
    <property type="entry name" value="AAA_23"/>
    <property type="match status" value="1"/>
</dbReference>
<feature type="domain" description="AAA+ ATPase" evidence="1">
    <location>
        <begin position="22"/>
        <end position="302"/>
    </location>
</feature>
<dbReference type="AlphaFoldDB" id="A0A6P2HIF3"/>
<dbReference type="InterPro" id="IPR051396">
    <property type="entry name" value="Bact_Antivir_Def_Nuclease"/>
</dbReference>
<dbReference type="Proteomes" id="UP000494261">
    <property type="component" value="Unassembled WGS sequence"/>
</dbReference>
<evidence type="ECO:0000313" key="2">
    <source>
        <dbReference type="EMBL" id="VWB17476.1"/>
    </source>
</evidence>
<dbReference type="InterPro" id="IPR027417">
    <property type="entry name" value="P-loop_NTPase"/>
</dbReference>
<evidence type="ECO:0000313" key="3">
    <source>
        <dbReference type="Proteomes" id="UP000494261"/>
    </source>
</evidence>
<dbReference type="Gene3D" id="3.40.50.300">
    <property type="entry name" value="P-loop containing nucleotide triphosphate hydrolases"/>
    <property type="match status" value="2"/>
</dbReference>
<dbReference type="InterPro" id="IPR003959">
    <property type="entry name" value="ATPase_AAA_core"/>
</dbReference>
<dbReference type="SUPFAM" id="SSF52540">
    <property type="entry name" value="P-loop containing nucleoside triphosphate hydrolases"/>
    <property type="match status" value="1"/>
</dbReference>
<dbReference type="GO" id="GO:0016887">
    <property type="term" value="F:ATP hydrolysis activity"/>
    <property type="evidence" value="ECO:0007669"/>
    <property type="project" value="InterPro"/>
</dbReference>
<dbReference type="RefSeq" id="WP_175021119.1">
    <property type="nucleotide sequence ID" value="NZ_CABVQC010000002.1"/>
</dbReference>
<gene>
    <name evidence="2" type="primary">recF</name>
    <name evidence="2" type="ORF">BLA13014_00530</name>
</gene>
<protein>
    <submittedName>
        <fullName evidence="2">DNA replication and repair protein RecF</fullName>
    </submittedName>
</protein>
<proteinExistence type="predicted"/>
<dbReference type="Pfam" id="PF13304">
    <property type="entry name" value="AAA_21"/>
    <property type="match status" value="1"/>
</dbReference>
<accession>A0A6P2HIF3</accession>